<dbReference type="Proteomes" id="UP000694865">
    <property type="component" value="Unplaced"/>
</dbReference>
<keyword evidence="2" id="KW-1185">Reference proteome</keyword>
<accession>A0ABM0M1P8</accession>
<keyword evidence="1" id="KW-0472">Membrane</keyword>
<dbReference type="PANTHER" id="PTHR34262:SF1">
    <property type="entry name" value="TRANSMEMBRANE PROTEIN 220"/>
    <property type="match status" value="1"/>
</dbReference>
<evidence type="ECO:0000313" key="3">
    <source>
        <dbReference type="RefSeq" id="XP_006813939.1"/>
    </source>
</evidence>
<feature type="transmembrane region" description="Helical" evidence="1">
    <location>
        <begin position="86"/>
        <end position="109"/>
    </location>
</feature>
<proteinExistence type="predicted"/>
<evidence type="ECO:0000256" key="1">
    <source>
        <dbReference type="SAM" id="Phobius"/>
    </source>
</evidence>
<gene>
    <name evidence="3" type="primary">LOC100370347</name>
</gene>
<dbReference type="Pfam" id="PF15071">
    <property type="entry name" value="TMEM220"/>
    <property type="match status" value="1"/>
</dbReference>
<sequence length="127" mass="13991">MLGIVAIVSASITDNPVYKWLVVIHIGACIVGMAYSVASIGQFTDNPMKKEEGREFTGLLIVTVWLTFCRFNWINNGSNTKPIQMSVILTIAVVMCVIPMAAWSVCLIVQSPSSPYHCADHRDVMQD</sequence>
<organism evidence="2 3">
    <name type="scientific">Saccoglossus kowalevskii</name>
    <name type="common">Acorn worm</name>
    <dbReference type="NCBI Taxonomy" id="10224"/>
    <lineage>
        <taxon>Eukaryota</taxon>
        <taxon>Metazoa</taxon>
        <taxon>Hemichordata</taxon>
        <taxon>Enteropneusta</taxon>
        <taxon>Harrimaniidae</taxon>
        <taxon>Saccoglossus</taxon>
    </lineage>
</organism>
<keyword evidence="1" id="KW-1133">Transmembrane helix</keyword>
<feature type="transmembrane region" description="Helical" evidence="1">
    <location>
        <begin position="20"/>
        <end position="44"/>
    </location>
</feature>
<dbReference type="GeneID" id="100370347"/>
<keyword evidence="1" id="KW-0812">Transmembrane</keyword>
<protein>
    <submittedName>
        <fullName evidence="3">Transmembrane protein 220-like</fullName>
    </submittedName>
</protein>
<reference evidence="3" key="1">
    <citation type="submission" date="2025-08" db="UniProtKB">
        <authorList>
            <consortium name="RefSeq"/>
        </authorList>
    </citation>
    <scope>IDENTIFICATION</scope>
    <source>
        <tissue evidence="3">Testes</tissue>
    </source>
</reference>
<feature type="transmembrane region" description="Helical" evidence="1">
    <location>
        <begin position="56"/>
        <end position="74"/>
    </location>
</feature>
<evidence type="ECO:0000313" key="2">
    <source>
        <dbReference type="Proteomes" id="UP000694865"/>
    </source>
</evidence>
<dbReference type="RefSeq" id="XP_006813939.1">
    <property type="nucleotide sequence ID" value="XM_006813876.1"/>
</dbReference>
<name>A0ABM0M1P8_SACKO</name>
<dbReference type="InterPro" id="IPR029377">
    <property type="entry name" value="TMEM220"/>
</dbReference>
<dbReference type="PANTHER" id="PTHR34262">
    <property type="entry name" value="TRANSMEMBRANE PROTEIN 220"/>
    <property type="match status" value="1"/>
</dbReference>